<accession>A0ABN9LTL9</accession>
<sequence length="355" mass="39260">MSDREIRLGVKEKCPALRNLTICGRRLLSATSWGAPAGPGRFEDAIEEHRQELAICEGLGDVIGCAVANRRIGECCAEMGNYAAALKHQRLHLDLAQLVSSEVEEQRALATIGRTYLYMCEAGDVSARRPAEESFLKSLEIVDEKLEGKVSSRDLSEMRARLFLNLGFLYDITAQAEKCSFYIRKSIFIAEQTQLHEDLYRANANLASIHLRGGEHSKAIRCWEAARECARRMRDKYMESECYCSIGQTLLSLGDLSAGKRSLKKAYTLGSLQESDRDTVRRSLKYAVSTPPAGAQLLRLVSVGGGEDPDLPQVFVVSFQMALLTLEGHSVNSHGYGAHIAIYFVGCAFNPCPML</sequence>
<comment type="caution">
    <text evidence="4">The sequence shown here is derived from an EMBL/GenBank/DDBJ whole genome shotgun (WGS) entry which is preliminary data.</text>
</comment>
<keyword evidence="3" id="KW-0539">Nucleus</keyword>
<dbReference type="SMART" id="SM00028">
    <property type="entry name" value="TPR"/>
    <property type="match status" value="4"/>
</dbReference>
<dbReference type="Pfam" id="PF13181">
    <property type="entry name" value="TPR_8"/>
    <property type="match status" value="1"/>
</dbReference>
<dbReference type="PANTHER" id="PTHR46358">
    <property type="entry name" value="TONSOKU-LIKE PROTEIN"/>
    <property type="match status" value="1"/>
</dbReference>
<dbReference type="InterPro" id="IPR052311">
    <property type="entry name" value="MMS22L-TONSL_complex_comp"/>
</dbReference>
<comment type="subcellular location">
    <subcellularLocation>
        <location evidence="1">Nucleus</location>
    </subcellularLocation>
</comment>
<dbReference type="InterPro" id="IPR019734">
    <property type="entry name" value="TPR_rpt"/>
</dbReference>
<proteinExistence type="predicted"/>
<dbReference type="PANTHER" id="PTHR46358:SF1">
    <property type="entry name" value="TONSOKU-LIKE PROTEIN"/>
    <property type="match status" value="1"/>
</dbReference>
<dbReference type="SUPFAM" id="SSF48452">
    <property type="entry name" value="TPR-like"/>
    <property type="match status" value="2"/>
</dbReference>
<evidence type="ECO:0000256" key="3">
    <source>
        <dbReference type="ARBA" id="ARBA00023242"/>
    </source>
</evidence>
<dbReference type="Gene3D" id="1.25.40.10">
    <property type="entry name" value="Tetratricopeptide repeat domain"/>
    <property type="match status" value="1"/>
</dbReference>
<evidence type="ECO:0000256" key="1">
    <source>
        <dbReference type="ARBA" id="ARBA00004123"/>
    </source>
</evidence>
<dbReference type="Proteomes" id="UP001176940">
    <property type="component" value="Unassembled WGS sequence"/>
</dbReference>
<evidence type="ECO:0000313" key="5">
    <source>
        <dbReference type="Proteomes" id="UP001176940"/>
    </source>
</evidence>
<keyword evidence="5" id="KW-1185">Reference proteome</keyword>
<reference evidence="4" key="1">
    <citation type="submission" date="2023-07" db="EMBL/GenBank/DDBJ databases">
        <authorList>
            <person name="Stuckert A."/>
        </authorList>
    </citation>
    <scope>NUCLEOTIDE SEQUENCE</scope>
</reference>
<dbReference type="EMBL" id="CAUEEQ010031712">
    <property type="protein sequence ID" value="CAJ0950460.1"/>
    <property type="molecule type" value="Genomic_DNA"/>
</dbReference>
<organism evidence="4 5">
    <name type="scientific">Ranitomeya imitator</name>
    <name type="common">mimic poison frog</name>
    <dbReference type="NCBI Taxonomy" id="111125"/>
    <lineage>
        <taxon>Eukaryota</taxon>
        <taxon>Metazoa</taxon>
        <taxon>Chordata</taxon>
        <taxon>Craniata</taxon>
        <taxon>Vertebrata</taxon>
        <taxon>Euteleostomi</taxon>
        <taxon>Amphibia</taxon>
        <taxon>Batrachia</taxon>
        <taxon>Anura</taxon>
        <taxon>Neobatrachia</taxon>
        <taxon>Hyloidea</taxon>
        <taxon>Dendrobatidae</taxon>
        <taxon>Dendrobatinae</taxon>
        <taxon>Ranitomeya</taxon>
    </lineage>
</organism>
<evidence type="ECO:0000256" key="2">
    <source>
        <dbReference type="ARBA" id="ARBA00022737"/>
    </source>
</evidence>
<protein>
    <submittedName>
        <fullName evidence="4">Uncharacterized protein</fullName>
    </submittedName>
</protein>
<keyword evidence="2" id="KW-0677">Repeat</keyword>
<name>A0ABN9LTL9_9NEOB</name>
<dbReference type="InterPro" id="IPR011990">
    <property type="entry name" value="TPR-like_helical_dom_sf"/>
</dbReference>
<evidence type="ECO:0000313" key="4">
    <source>
        <dbReference type="EMBL" id="CAJ0950460.1"/>
    </source>
</evidence>
<gene>
    <name evidence="4" type="ORF">RIMI_LOCUS13030804</name>
</gene>